<dbReference type="GO" id="GO:0008170">
    <property type="term" value="F:N-methyltransferase activity"/>
    <property type="evidence" value="ECO:0007669"/>
    <property type="project" value="InterPro"/>
</dbReference>
<dbReference type="GO" id="GO:0009307">
    <property type="term" value="P:DNA restriction-modification system"/>
    <property type="evidence" value="ECO:0007669"/>
    <property type="project" value="UniProtKB-KW"/>
</dbReference>
<comment type="catalytic activity">
    <reaction evidence="6">
        <text>a 2'-deoxyadenosine in DNA + S-adenosyl-L-methionine = an N(6)-methyl-2'-deoxyadenosine in DNA + S-adenosyl-L-homocysteine + H(+)</text>
        <dbReference type="Rhea" id="RHEA:15197"/>
        <dbReference type="Rhea" id="RHEA-COMP:12418"/>
        <dbReference type="Rhea" id="RHEA-COMP:12419"/>
        <dbReference type="ChEBI" id="CHEBI:15378"/>
        <dbReference type="ChEBI" id="CHEBI:57856"/>
        <dbReference type="ChEBI" id="CHEBI:59789"/>
        <dbReference type="ChEBI" id="CHEBI:90615"/>
        <dbReference type="ChEBI" id="CHEBI:90616"/>
        <dbReference type="EC" id="2.1.1.72"/>
    </reaction>
</comment>
<reference evidence="9 10" key="1">
    <citation type="submission" date="2016-08" db="EMBL/GenBank/DDBJ databases">
        <title>Genome-based comparison of Moorella thermoacetic strains.</title>
        <authorList>
            <person name="Poehlein A."/>
            <person name="Bengelsdorf F.R."/>
            <person name="Esser C."/>
            <person name="Duerre P."/>
            <person name="Daniel R."/>
        </authorList>
    </citation>
    <scope>NUCLEOTIDE SEQUENCE [LARGE SCALE GENOMIC DNA]</scope>
    <source>
        <strain evidence="9 10">DSM 21394</strain>
    </source>
</reference>
<evidence type="ECO:0000256" key="5">
    <source>
        <dbReference type="ARBA" id="ARBA00022747"/>
    </source>
</evidence>
<sequence length="719" mass="80982">MENGQLTWITNFIWGIADDVLRDLYVRGKYRDVILPMTVIRRLDAVLEPTKQAVLDMKASLDKAGIVHQDAALRQAAGQAFYNTSPFTLRDLKARASRQQLEADFRAYLDGFSPNVQEIIDNFEFRNQIPRLAKADALGTLIEKFLDPSINLSPYPVLNSDGTVRLPGLDNHAMGTIFEELVRRFNEENNEEAGEHWTPRDAVRLMARLIFEPIADRIESGTYLLYDGACGTGGMLTVAEETLLQLAKERGKQVSVHLFGQEINAETYAICKADLLLKGEGDAADNIVGGPECSTLSNDAFPGRTFDFMLSNPPYGKSWKSDLERMGGKAGIKDPRFVVQHRGEELSLITRTSDGQMLFLVNMLSKMKHDTPLGSRIAEVHNGSSLFTGDAGQGESNIRRWIIENDWLEAIVALPLNMFYNTGIATYIWVLTNRKPEHRKGRVQLIDATQWYKPLRKNLGKKNCELSEEDIRRIVDTFLKFEETEQSKIFPNAAFGYWKVTVERPLRLKGIDPEHAYTPKEIKALRETAERADDAPPVIKKIHKPGTAPDPLRGLFEATIHGKLRVVEYEPDTELRDSEQIPFLECPACHQPGYLPSPEDQRTAIEAFLRREVLPYAPDAWYDPASVKVGYEINFNRYFYKPKALRTLEEIRADLLAVEKEAEGLLAEILGGATDGNTTLLRHPASHRNPVDLGEVRRDRHTGNPTALRLGCHEGAQFA</sequence>
<comment type="caution">
    <text evidence="9">The sequence shown here is derived from an EMBL/GenBank/DDBJ whole genome shotgun (WGS) entry which is preliminary data.</text>
</comment>
<organism evidence="9 10">
    <name type="scientific">Neomoorella thermoacetica</name>
    <name type="common">Clostridium thermoaceticum</name>
    <dbReference type="NCBI Taxonomy" id="1525"/>
    <lineage>
        <taxon>Bacteria</taxon>
        <taxon>Bacillati</taxon>
        <taxon>Bacillota</taxon>
        <taxon>Clostridia</taxon>
        <taxon>Neomoorellales</taxon>
        <taxon>Neomoorellaceae</taxon>
        <taxon>Neomoorella</taxon>
    </lineage>
</organism>
<dbReference type="GO" id="GO:0003677">
    <property type="term" value="F:DNA binding"/>
    <property type="evidence" value="ECO:0007669"/>
    <property type="project" value="InterPro"/>
</dbReference>
<keyword evidence="4" id="KW-0949">S-adenosyl-L-methionine</keyword>
<dbReference type="EC" id="2.1.1.72" evidence="1"/>
<evidence type="ECO:0000259" key="8">
    <source>
        <dbReference type="Pfam" id="PF12161"/>
    </source>
</evidence>
<dbReference type="InterPro" id="IPR022749">
    <property type="entry name" value="D12N6_MeTrfase_N"/>
</dbReference>
<dbReference type="PROSITE" id="PS00092">
    <property type="entry name" value="N6_MTASE"/>
    <property type="match status" value="1"/>
</dbReference>
<accession>A0A1J5NC36</accession>
<name>A0A1J5NC36_NEOTH</name>
<dbReference type="SUPFAM" id="SSF53335">
    <property type="entry name" value="S-adenosyl-L-methionine-dependent methyltransferases"/>
    <property type="match status" value="1"/>
</dbReference>
<evidence type="ECO:0000256" key="3">
    <source>
        <dbReference type="ARBA" id="ARBA00022679"/>
    </source>
</evidence>
<dbReference type="EMBL" id="MDDC01000023">
    <property type="protein sequence ID" value="OIQ56134.1"/>
    <property type="molecule type" value="Genomic_DNA"/>
</dbReference>
<dbReference type="PANTHER" id="PTHR42933">
    <property type="entry name" value="SLR6095 PROTEIN"/>
    <property type="match status" value="1"/>
</dbReference>
<feature type="domain" description="DNA methylase adenine-specific" evidence="7">
    <location>
        <begin position="171"/>
        <end position="485"/>
    </location>
</feature>
<evidence type="ECO:0000256" key="2">
    <source>
        <dbReference type="ARBA" id="ARBA00022603"/>
    </source>
</evidence>
<gene>
    <name evidence="9" type="ORF">MOTE_23610</name>
</gene>
<feature type="domain" description="N6 adenine-specific DNA methyltransferase N-terminal" evidence="8">
    <location>
        <begin position="9"/>
        <end position="145"/>
    </location>
</feature>
<dbReference type="InterPro" id="IPR029063">
    <property type="entry name" value="SAM-dependent_MTases_sf"/>
</dbReference>
<protein>
    <recommendedName>
        <fullName evidence="1">site-specific DNA-methyltransferase (adenine-specific)</fullName>
        <ecNumber evidence="1">2.1.1.72</ecNumber>
    </recommendedName>
</protein>
<keyword evidence="2 9" id="KW-0489">Methyltransferase</keyword>
<keyword evidence="5" id="KW-0680">Restriction system</keyword>
<dbReference type="GO" id="GO:0009007">
    <property type="term" value="F:site-specific DNA-methyltransferase (adenine-specific) activity"/>
    <property type="evidence" value="ECO:0007669"/>
    <property type="project" value="UniProtKB-EC"/>
</dbReference>
<dbReference type="Proteomes" id="UP000182811">
    <property type="component" value="Unassembled WGS sequence"/>
</dbReference>
<dbReference type="InterPro" id="IPR051537">
    <property type="entry name" value="DNA_Adenine_Mtase"/>
</dbReference>
<dbReference type="InterPro" id="IPR002052">
    <property type="entry name" value="DNA_methylase_N6_adenine_CS"/>
</dbReference>
<dbReference type="InterPro" id="IPR003356">
    <property type="entry name" value="DNA_methylase_A-5"/>
</dbReference>
<keyword evidence="3 9" id="KW-0808">Transferase</keyword>
<dbReference type="Pfam" id="PF02384">
    <property type="entry name" value="N6_Mtase"/>
    <property type="match status" value="1"/>
</dbReference>
<evidence type="ECO:0000313" key="9">
    <source>
        <dbReference type="EMBL" id="OIQ56134.1"/>
    </source>
</evidence>
<dbReference type="PANTHER" id="PTHR42933:SF3">
    <property type="entry name" value="TYPE I RESTRICTION ENZYME MJAVIII METHYLASE SUBUNIT"/>
    <property type="match status" value="1"/>
</dbReference>
<evidence type="ECO:0000313" key="10">
    <source>
        <dbReference type="Proteomes" id="UP000182811"/>
    </source>
</evidence>
<dbReference type="PRINTS" id="PR00507">
    <property type="entry name" value="N12N6MTFRASE"/>
</dbReference>
<evidence type="ECO:0000259" key="7">
    <source>
        <dbReference type="Pfam" id="PF02384"/>
    </source>
</evidence>
<dbReference type="Pfam" id="PF12161">
    <property type="entry name" value="HsdM_N"/>
    <property type="match status" value="1"/>
</dbReference>
<dbReference type="Gene3D" id="3.40.50.150">
    <property type="entry name" value="Vaccinia Virus protein VP39"/>
    <property type="match status" value="1"/>
</dbReference>
<dbReference type="GO" id="GO:0032259">
    <property type="term" value="P:methylation"/>
    <property type="evidence" value="ECO:0007669"/>
    <property type="project" value="UniProtKB-KW"/>
</dbReference>
<evidence type="ECO:0000256" key="6">
    <source>
        <dbReference type="ARBA" id="ARBA00047942"/>
    </source>
</evidence>
<evidence type="ECO:0000256" key="4">
    <source>
        <dbReference type="ARBA" id="ARBA00022691"/>
    </source>
</evidence>
<evidence type="ECO:0000256" key="1">
    <source>
        <dbReference type="ARBA" id="ARBA00011900"/>
    </source>
</evidence>
<dbReference type="AlphaFoldDB" id="A0A1J5NC36"/>
<proteinExistence type="predicted"/>